<dbReference type="GO" id="GO:0008270">
    <property type="term" value="F:zinc ion binding"/>
    <property type="evidence" value="ECO:0007669"/>
    <property type="project" value="UniProtKB-KW"/>
</dbReference>
<keyword evidence="2 4" id="KW-0863">Zinc-finger</keyword>
<evidence type="ECO:0000256" key="2">
    <source>
        <dbReference type="ARBA" id="ARBA00022771"/>
    </source>
</evidence>
<organism evidence="7 8">
    <name type="scientific">Caenorhabditis nigoni</name>
    <dbReference type="NCBI Taxonomy" id="1611254"/>
    <lineage>
        <taxon>Eukaryota</taxon>
        <taxon>Metazoa</taxon>
        <taxon>Ecdysozoa</taxon>
        <taxon>Nematoda</taxon>
        <taxon>Chromadorea</taxon>
        <taxon>Rhabditida</taxon>
        <taxon>Rhabditina</taxon>
        <taxon>Rhabditomorpha</taxon>
        <taxon>Rhabditoidea</taxon>
        <taxon>Rhabditidae</taxon>
        <taxon>Peloderinae</taxon>
        <taxon>Caenorhabditis</taxon>
    </lineage>
</organism>
<dbReference type="Pfam" id="PF13445">
    <property type="entry name" value="zf-RING_UBOX"/>
    <property type="match status" value="1"/>
</dbReference>
<keyword evidence="5" id="KW-0812">Transmembrane</keyword>
<protein>
    <recommendedName>
        <fullName evidence="6">RING-type domain-containing protein</fullName>
    </recommendedName>
</protein>
<dbReference type="InterPro" id="IPR052667">
    <property type="entry name" value="E3_ubiquitin-ligase_RING"/>
</dbReference>
<sequence length="302" mass="34270">MITPPFLTNYIQFVNIVITTVASIAAYILTPIYYGRNYFIGLNVVFLVTALVIGIGIWSYKSRLSDYVSKKNLTISFMTIFICGITAKASIFFLFSISPRQDPDFLALFYMCFTFNVISALLYIFVHKHIGEYRMKYRGGFCRTLSMFIGILVPVLILALGISIEEGYKNPYAIRIFQFYYSLFTASFLDFMVGIGGGLKVYYRSSYIDIPRRNYNLLHLVRPTTVTPTAPTNYPECPICTEQFSESAIPRILKCGHTICQQCARNLKGATSKIQCPICRQETIVDGTVESLPKNFVVLEIQ</sequence>
<dbReference type="InterPro" id="IPR013083">
    <property type="entry name" value="Znf_RING/FYVE/PHD"/>
</dbReference>
<evidence type="ECO:0000259" key="6">
    <source>
        <dbReference type="PROSITE" id="PS50089"/>
    </source>
</evidence>
<dbReference type="PANTHER" id="PTHR47156:SF10">
    <property type="entry name" value="E3 UBIQUITIN-PROTEIN LIGASE TRIM-21-RELATED"/>
    <property type="match status" value="1"/>
</dbReference>
<reference evidence="8" key="1">
    <citation type="submission" date="2017-10" db="EMBL/GenBank/DDBJ databases">
        <title>Rapid genome shrinkage in a self-fertile nematode reveals novel sperm competition proteins.</title>
        <authorList>
            <person name="Yin D."/>
            <person name="Schwarz E.M."/>
            <person name="Thomas C.G."/>
            <person name="Felde R.L."/>
            <person name="Korf I.F."/>
            <person name="Cutter A.D."/>
            <person name="Schartner C.M."/>
            <person name="Ralston E.J."/>
            <person name="Meyer B.J."/>
            <person name="Haag E.S."/>
        </authorList>
    </citation>
    <scope>NUCLEOTIDE SEQUENCE [LARGE SCALE GENOMIC DNA]</scope>
    <source>
        <strain evidence="8">JU1422</strain>
    </source>
</reference>
<dbReference type="Gene3D" id="3.30.40.10">
    <property type="entry name" value="Zinc/RING finger domain, C3HC4 (zinc finger)"/>
    <property type="match status" value="1"/>
</dbReference>
<dbReference type="InterPro" id="IPR001841">
    <property type="entry name" value="Znf_RING"/>
</dbReference>
<evidence type="ECO:0000256" key="4">
    <source>
        <dbReference type="PROSITE-ProRule" id="PRU00175"/>
    </source>
</evidence>
<comment type="caution">
    <text evidence="7">The sequence shown here is derived from an EMBL/GenBank/DDBJ whole genome shotgun (WGS) entry which is preliminary data.</text>
</comment>
<dbReference type="AlphaFoldDB" id="A0A2G5UMN5"/>
<evidence type="ECO:0000256" key="3">
    <source>
        <dbReference type="ARBA" id="ARBA00022833"/>
    </source>
</evidence>
<name>A0A2G5UMN5_9PELO</name>
<dbReference type="PROSITE" id="PS00518">
    <property type="entry name" value="ZF_RING_1"/>
    <property type="match status" value="1"/>
</dbReference>
<evidence type="ECO:0000256" key="1">
    <source>
        <dbReference type="ARBA" id="ARBA00022723"/>
    </source>
</evidence>
<dbReference type="SMART" id="SM00184">
    <property type="entry name" value="RING"/>
    <property type="match status" value="1"/>
</dbReference>
<keyword evidence="8" id="KW-1185">Reference proteome</keyword>
<proteinExistence type="predicted"/>
<feature type="domain" description="RING-type" evidence="6">
    <location>
        <begin position="237"/>
        <end position="280"/>
    </location>
</feature>
<keyword evidence="1" id="KW-0479">Metal-binding</keyword>
<feature type="transmembrane region" description="Helical" evidence="5">
    <location>
        <begin position="107"/>
        <end position="126"/>
    </location>
</feature>
<feature type="transmembrane region" description="Helical" evidence="5">
    <location>
        <begin position="40"/>
        <end position="60"/>
    </location>
</feature>
<dbReference type="PROSITE" id="PS50089">
    <property type="entry name" value="ZF_RING_2"/>
    <property type="match status" value="1"/>
</dbReference>
<evidence type="ECO:0000313" key="8">
    <source>
        <dbReference type="Proteomes" id="UP000230233"/>
    </source>
</evidence>
<evidence type="ECO:0000256" key="5">
    <source>
        <dbReference type="SAM" id="Phobius"/>
    </source>
</evidence>
<dbReference type="SUPFAM" id="SSF57850">
    <property type="entry name" value="RING/U-box"/>
    <property type="match status" value="1"/>
</dbReference>
<evidence type="ECO:0000313" key="7">
    <source>
        <dbReference type="EMBL" id="PIC40804.1"/>
    </source>
</evidence>
<keyword evidence="3" id="KW-0862">Zinc</keyword>
<gene>
    <name evidence="7" type="primary">Cnig_chr_III.g8427</name>
    <name evidence="7" type="ORF">B9Z55_008427</name>
</gene>
<dbReference type="STRING" id="1611254.A0A2G5UMN5"/>
<dbReference type="Proteomes" id="UP000230233">
    <property type="component" value="Chromosome III"/>
</dbReference>
<feature type="transmembrane region" description="Helical" evidence="5">
    <location>
        <begin position="147"/>
        <end position="164"/>
    </location>
</feature>
<feature type="transmembrane region" description="Helical" evidence="5">
    <location>
        <begin position="72"/>
        <end position="95"/>
    </location>
</feature>
<dbReference type="EMBL" id="PDUG01000003">
    <property type="protein sequence ID" value="PIC40804.1"/>
    <property type="molecule type" value="Genomic_DNA"/>
</dbReference>
<keyword evidence="5" id="KW-1133">Transmembrane helix</keyword>
<keyword evidence="5" id="KW-0472">Membrane</keyword>
<feature type="transmembrane region" description="Helical" evidence="5">
    <location>
        <begin position="12"/>
        <end position="34"/>
    </location>
</feature>
<feature type="transmembrane region" description="Helical" evidence="5">
    <location>
        <begin position="179"/>
        <end position="203"/>
    </location>
</feature>
<accession>A0A2G5UMN5</accession>
<dbReference type="OrthoDB" id="5820913at2759"/>
<dbReference type="PANTHER" id="PTHR47156">
    <property type="entry name" value="PROTEIN CBG20824"/>
    <property type="match status" value="1"/>
</dbReference>
<dbReference type="InterPro" id="IPR027370">
    <property type="entry name" value="Znf-RING_euk"/>
</dbReference>
<dbReference type="InterPro" id="IPR017907">
    <property type="entry name" value="Znf_RING_CS"/>
</dbReference>